<proteinExistence type="predicted"/>
<organism evidence="2 3">
    <name type="scientific">Gigaspora margarita</name>
    <dbReference type="NCBI Taxonomy" id="4874"/>
    <lineage>
        <taxon>Eukaryota</taxon>
        <taxon>Fungi</taxon>
        <taxon>Fungi incertae sedis</taxon>
        <taxon>Mucoromycota</taxon>
        <taxon>Glomeromycotina</taxon>
        <taxon>Glomeromycetes</taxon>
        <taxon>Diversisporales</taxon>
        <taxon>Gigasporaceae</taxon>
        <taxon>Gigaspora</taxon>
    </lineage>
</organism>
<feature type="compositionally biased region" description="Polar residues" evidence="1">
    <location>
        <begin position="14"/>
        <end position="44"/>
    </location>
</feature>
<evidence type="ECO:0000313" key="2">
    <source>
        <dbReference type="EMBL" id="CAG8700463.1"/>
    </source>
</evidence>
<name>A0ABN7UYG4_GIGMA</name>
<dbReference type="EMBL" id="CAJVQB010007282">
    <property type="protein sequence ID" value="CAG8700463.1"/>
    <property type="molecule type" value="Genomic_DNA"/>
</dbReference>
<gene>
    <name evidence="2" type="ORF">GMARGA_LOCUS12091</name>
</gene>
<reference evidence="2 3" key="1">
    <citation type="submission" date="2021-06" db="EMBL/GenBank/DDBJ databases">
        <authorList>
            <person name="Kallberg Y."/>
            <person name="Tangrot J."/>
            <person name="Rosling A."/>
        </authorList>
    </citation>
    <scope>NUCLEOTIDE SEQUENCE [LARGE SCALE GENOMIC DNA]</scope>
    <source>
        <strain evidence="2 3">120-4 pot B 10/14</strain>
    </source>
</reference>
<sequence>MKHSKKGVKRASSQDKQISSQNKRIAFSQNKQTFSQNKPTSFQNKQATSQNKQTSSQNKQASSSQNKQASSFQNKNLVNEIQNEGLNNQIDIQDTQDIQDRQDEHLLLENDSDNNISDIQPDDTTKNNKLDKSKSSDSNSHYLSQQTSTSSSSKYFLNNYEDDDLSNSESESSISNNTSKILSSSKYLQNNRFNSNTSGSINIKNSISKSNHIEYSTDNILNKILDANQTNLKALLHFHEEIKSTIRLQSEEIKKIKDILNDSHKTDEASSRAQWVEPYWKYIISDIFPDFKYPSDETIKSAKDKICKHRGTIVKKIKDKLFEVFHDKLNKIDSSASADTIKTFKESQNTKWCLCKLNTPISTMSPQTYMDSIISKVWVKDQPTEDDKVFAIAICLYILDPKYEGMKLDHEKVNSFYRSLKASYSVIQSLTINYNRCGFSLNLRNIRSDEEGTTLQGMLQSRITNESKDNQL</sequence>
<feature type="compositionally biased region" description="Basic and acidic residues" evidence="1">
    <location>
        <begin position="123"/>
        <end position="135"/>
    </location>
</feature>
<keyword evidence="3" id="KW-1185">Reference proteome</keyword>
<evidence type="ECO:0000256" key="1">
    <source>
        <dbReference type="SAM" id="MobiDB-lite"/>
    </source>
</evidence>
<evidence type="ECO:0000313" key="3">
    <source>
        <dbReference type="Proteomes" id="UP000789901"/>
    </source>
</evidence>
<protein>
    <submittedName>
        <fullName evidence="2">38378_t:CDS:1</fullName>
    </submittedName>
</protein>
<feature type="compositionally biased region" description="Low complexity" evidence="1">
    <location>
        <begin position="45"/>
        <end position="72"/>
    </location>
</feature>
<dbReference type="Proteomes" id="UP000789901">
    <property type="component" value="Unassembled WGS sequence"/>
</dbReference>
<feature type="region of interest" description="Disordered" evidence="1">
    <location>
        <begin position="108"/>
        <end position="155"/>
    </location>
</feature>
<comment type="caution">
    <text evidence="2">The sequence shown here is derived from an EMBL/GenBank/DDBJ whole genome shotgun (WGS) entry which is preliminary data.</text>
</comment>
<accession>A0ABN7UYG4</accession>
<feature type="compositionally biased region" description="Low complexity" evidence="1">
    <location>
        <begin position="136"/>
        <end position="153"/>
    </location>
</feature>
<feature type="region of interest" description="Disordered" evidence="1">
    <location>
        <begin position="1"/>
        <end position="72"/>
    </location>
</feature>